<dbReference type="InterPro" id="IPR012677">
    <property type="entry name" value="Nucleotide-bd_a/b_plait_sf"/>
</dbReference>
<keyword evidence="5" id="KW-1185">Reference proteome</keyword>
<dbReference type="Pfam" id="PF00076">
    <property type="entry name" value="RRM_1"/>
    <property type="match status" value="1"/>
</dbReference>
<dbReference type="CDD" id="cd00590">
    <property type="entry name" value="RRM_SF"/>
    <property type="match status" value="1"/>
</dbReference>
<evidence type="ECO:0000256" key="2">
    <source>
        <dbReference type="SAM" id="MobiDB-lite"/>
    </source>
</evidence>
<evidence type="ECO:0000313" key="4">
    <source>
        <dbReference type="EMBL" id="KAJ4848780.1"/>
    </source>
</evidence>
<evidence type="ECO:0000259" key="3">
    <source>
        <dbReference type="PROSITE" id="PS50102"/>
    </source>
</evidence>
<sequence length="185" mass="21003">MNRFLSQPPPSQPMSPGLPGVSTRHWQHHNLSPNTYQFPSNSTPPSSFPNHHVRPTTVIPPFVNHQQKTQNPPANINKPHSFSKWSRREIQNAIHNHEDFSVYVENLPARWAPTDIRLLLSKFGDVMDVFIPGKMAASGKRFAFVRFKCNTDNQTLFSNINMVEVDDGNLLANLAKGRRPPNIHP</sequence>
<feature type="region of interest" description="Disordered" evidence="2">
    <location>
        <begin position="1"/>
        <end position="50"/>
    </location>
</feature>
<dbReference type="Proteomes" id="UP001141552">
    <property type="component" value="Unassembled WGS sequence"/>
</dbReference>
<dbReference type="SUPFAM" id="SSF54928">
    <property type="entry name" value="RNA-binding domain, RBD"/>
    <property type="match status" value="1"/>
</dbReference>
<reference evidence="4" key="2">
    <citation type="journal article" date="2023" name="Plants (Basel)">
        <title>Annotation of the Turnera subulata (Passifloraceae) Draft Genome Reveals the S-Locus Evolved after the Divergence of Turneroideae from Passifloroideae in a Stepwise Manner.</title>
        <authorList>
            <person name="Henning P.M."/>
            <person name="Roalson E.H."/>
            <person name="Mir W."/>
            <person name="McCubbin A.G."/>
            <person name="Shore J.S."/>
        </authorList>
    </citation>
    <scope>NUCLEOTIDE SEQUENCE</scope>
    <source>
        <strain evidence="4">F60SS</strain>
    </source>
</reference>
<feature type="domain" description="RRM" evidence="3">
    <location>
        <begin position="100"/>
        <end position="177"/>
    </location>
</feature>
<keyword evidence="1" id="KW-0694">RNA-binding</keyword>
<dbReference type="PROSITE" id="PS50102">
    <property type="entry name" value="RRM"/>
    <property type="match status" value="1"/>
</dbReference>
<dbReference type="Gene3D" id="3.30.70.330">
    <property type="match status" value="1"/>
</dbReference>
<organism evidence="4 5">
    <name type="scientific">Turnera subulata</name>
    <dbReference type="NCBI Taxonomy" id="218843"/>
    <lineage>
        <taxon>Eukaryota</taxon>
        <taxon>Viridiplantae</taxon>
        <taxon>Streptophyta</taxon>
        <taxon>Embryophyta</taxon>
        <taxon>Tracheophyta</taxon>
        <taxon>Spermatophyta</taxon>
        <taxon>Magnoliopsida</taxon>
        <taxon>eudicotyledons</taxon>
        <taxon>Gunneridae</taxon>
        <taxon>Pentapetalae</taxon>
        <taxon>rosids</taxon>
        <taxon>fabids</taxon>
        <taxon>Malpighiales</taxon>
        <taxon>Passifloraceae</taxon>
        <taxon>Turnera</taxon>
    </lineage>
</organism>
<reference evidence="4" key="1">
    <citation type="submission" date="2022-02" db="EMBL/GenBank/DDBJ databases">
        <authorList>
            <person name="Henning P.M."/>
            <person name="McCubbin A.G."/>
            <person name="Shore J.S."/>
        </authorList>
    </citation>
    <scope>NUCLEOTIDE SEQUENCE</scope>
    <source>
        <strain evidence="4">F60SS</strain>
        <tissue evidence="4">Leaves</tissue>
    </source>
</reference>
<dbReference type="AlphaFoldDB" id="A0A9Q0GGT2"/>
<evidence type="ECO:0000313" key="5">
    <source>
        <dbReference type="Proteomes" id="UP001141552"/>
    </source>
</evidence>
<accession>A0A9Q0GGT2</accession>
<dbReference type="GO" id="GO:0003723">
    <property type="term" value="F:RNA binding"/>
    <property type="evidence" value="ECO:0007669"/>
    <property type="project" value="UniProtKB-UniRule"/>
</dbReference>
<dbReference type="EMBL" id="JAKUCV010000801">
    <property type="protein sequence ID" value="KAJ4848780.1"/>
    <property type="molecule type" value="Genomic_DNA"/>
</dbReference>
<dbReference type="InterPro" id="IPR035979">
    <property type="entry name" value="RBD_domain_sf"/>
</dbReference>
<gene>
    <name evidence="4" type="ORF">Tsubulata_031960</name>
</gene>
<proteinExistence type="predicted"/>
<dbReference type="OrthoDB" id="360390at2759"/>
<dbReference type="SMART" id="SM00360">
    <property type="entry name" value="RRM"/>
    <property type="match status" value="1"/>
</dbReference>
<feature type="compositionally biased region" description="Low complexity" evidence="2">
    <location>
        <begin position="38"/>
        <end position="50"/>
    </location>
</feature>
<name>A0A9Q0GGT2_9ROSI</name>
<protein>
    <recommendedName>
        <fullName evidence="3">RRM domain-containing protein</fullName>
    </recommendedName>
</protein>
<evidence type="ECO:0000256" key="1">
    <source>
        <dbReference type="PROSITE-ProRule" id="PRU00176"/>
    </source>
</evidence>
<dbReference type="InterPro" id="IPR000504">
    <property type="entry name" value="RRM_dom"/>
</dbReference>
<comment type="caution">
    <text evidence="4">The sequence shown here is derived from an EMBL/GenBank/DDBJ whole genome shotgun (WGS) entry which is preliminary data.</text>
</comment>